<geneLocation type="mitochondrion" evidence="14"/>
<dbReference type="InterPro" id="IPR001421">
    <property type="entry name" value="ATP8_metazoa"/>
</dbReference>
<dbReference type="RefSeq" id="YP_009513830.1">
    <property type="nucleotide sequence ID" value="NC_039354.1"/>
</dbReference>
<evidence type="ECO:0000313" key="14">
    <source>
        <dbReference type="EMBL" id="AXH38221.1"/>
    </source>
</evidence>
<evidence type="ECO:0000256" key="11">
    <source>
        <dbReference type="ARBA" id="ARBA00023136"/>
    </source>
</evidence>
<dbReference type="EMBL" id="MH592152">
    <property type="protein sequence ID" value="AXH38221.1"/>
    <property type="molecule type" value="Genomic_DNA"/>
</dbReference>
<dbReference type="Pfam" id="PF00895">
    <property type="entry name" value="ATP-synt_8"/>
    <property type="match status" value="1"/>
</dbReference>
<evidence type="ECO:0000256" key="5">
    <source>
        <dbReference type="ARBA" id="ARBA00022547"/>
    </source>
</evidence>
<evidence type="ECO:0000256" key="6">
    <source>
        <dbReference type="ARBA" id="ARBA00022692"/>
    </source>
</evidence>
<evidence type="ECO:0000256" key="1">
    <source>
        <dbReference type="ARBA" id="ARBA00004304"/>
    </source>
</evidence>
<protein>
    <recommendedName>
        <fullName evidence="12">ATP synthase complex subunit 8</fullName>
    </recommendedName>
</protein>
<evidence type="ECO:0000256" key="8">
    <source>
        <dbReference type="ARBA" id="ARBA00022989"/>
    </source>
</evidence>
<feature type="transmembrane region" description="Helical" evidence="13">
    <location>
        <begin position="6"/>
        <end position="32"/>
    </location>
</feature>
<evidence type="ECO:0000256" key="3">
    <source>
        <dbReference type="ARBA" id="ARBA00011291"/>
    </source>
</evidence>
<keyword evidence="10 12" id="KW-0496">Mitochondrion</keyword>
<accession>A0A345K5S9</accession>
<dbReference type="GeneID" id="37863950"/>
<name>A0A345K5S9_9CRUS</name>
<keyword evidence="6 12" id="KW-0812">Transmembrane</keyword>
<evidence type="ECO:0000256" key="4">
    <source>
        <dbReference type="ARBA" id="ARBA00022448"/>
    </source>
</evidence>
<dbReference type="AlphaFoldDB" id="A0A345K5S9"/>
<dbReference type="GO" id="GO:0031966">
    <property type="term" value="C:mitochondrial membrane"/>
    <property type="evidence" value="ECO:0007669"/>
    <property type="project" value="UniProtKB-SubCell"/>
</dbReference>
<keyword evidence="5 12" id="KW-0138">CF(0)</keyword>
<keyword evidence="11 13" id="KW-0472">Membrane</keyword>
<organism evidence="14">
    <name type="scientific">Pseudoniphargus stocki</name>
    <dbReference type="NCBI Taxonomy" id="2211535"/>
    <lineage>
        <taxon>Eukaryota</taxon>
        <taxon>Metazoa</taxon>
        <taxon>Ecdysozoa</taxon>
        <taxon>Arthropoda</taxon>
        <taxon>Crustacea</taxon>
        <taxon>Multicrustacea</taxon>
        <taxon>Malacostraca</taxon>
        <taxon>Eumalacostraca</taxon>
        <taxon>Peracarida</taxon>
        <taxon>Amphipoda</taxon>
        <taxon>Senticaudata</taxon>
        <taxon>Gammarida</taxon>
        <taxon>Crangonyctidira</taxon>
        <taxon>Allocrangonyctoidea</taxon>
        <taxon>Allocrangonyctidae</taxon>
        <taxon>Pseudoniphargus</taxon>
    </lineage>
</organism>
<dbReference type="GO" id="GO:0045259">
    <property type="term" value="C:proton-transporting ATP synthase complex"/>
    <property type="evidence" value="ECO:0007669"/>
    <property type="project" value="UniProtKB-KW"/>
</dbReference>
<keyword evidence="7 12" id="KW-0375">Hydrogen ion transport</keyword>
<evidence type="ECO:0000256" key="9">
    <source>
        <dbReference type="ARBA" id="ARBA00023065"/>
    </source>
</evidence>
<reference evidence="14" key="1">
    <citation type="journal article" date="2018" name="Mol. Phylogenet. Evol.">
        <title>Species delimitation and mitogenome phylogenetics in the subterranean genus Pseudoniphargus (Crustacea: Amphipoda).</title>
        <authorList>
            <person name="Stokkan M."/>
            <person name="Jurado-Rivera J.A."/>
            <person name="Oromi P."/>
            <person name="Juan C."/>
            <person name="Jaume D."/>
            <person name="Pons J."/>
        </authorList>
    </citation>
    <scope>NUCLEOTIDE SEQUENCE</scope>
</reference>
<gene>
    <name evidence="14" type="primary">atp8</name>
</gene>
<keyword evidence="4 12" id="KW-0813">Transport</keyword>
<proteinExistence type="inferred from homology"/>
<evidence type="ECO:0000256" key="12">
    <source>
        <dbReference type="RuleBase" id="RU003661"/>
    </source>
</evidence>
<dbReference type="GO" id="GO:0015078">
    <property type="term" value="F:proton transmembrane transporter activity"/>
    <property type="evidence" value="ECO:0007669"/>
    <property type="project" value="InterPro"/>
</dbReference>
<comment type="similarity">
    <text evidence="2 12">Belongs to the ATPase protein 8 family.</text>
</comment>
<evidence type="ECO:0000256" key="2">
    <source>
        <dbReference type="ARBA" id="ARBA00008892"/>
    </source>
</evidence>
<dbReference type="GO" id="GO:0015986">
    <property type="term" value="P:proton motive force-driven ATP synthesis"/>
    <property type="evidence" value="ECO:0007669"/>
    <property type="project" value="InterPro"/>
</dbReference>
<keyword evidence="8 13" id="KW-1133">Transmembrane helix</keyword>
<evidence type="ECO:0000256" key="7">
    <source>
        <dbReference type="ARBA" id="ARBA00022781"/>
    </source>
</evidence>
<comment type="subcellular location">
    <subcellularLocation>
        <location evidence="1 12">Mitochondrion membrane</location>
        <topology evidence="1 12">Single-pass membrane protein</topology>
    </subcellularLocation>
</comment>
<evidence type="ECO:0000256" key="13">
    <source>
        <dbReference type="SAM" id="Phobius"/>
    </source>
</evidence>
<sequence length="52" mass="6592">MPQMAPILWFILFFSLLLLIYFFNFLFIFYLISRPPKKINKQNFKFNLNWKW</sequence>
<evidence type="ECO:0000256" key="10">
    <source>
        <dbReference type="ARBA" id="ARBA00023128"/>
    </source>
</evidence>
<keyword evidence="9 12" id="KW-0406">Ion transport</keyword>
<comment type="subunit">
    <text evidence="3">F-type ATPases have 2 components, CF(1) - the catalytic core - and CF(0) - the membrane proton channel.</text>
</comment>